<evidence type="ECO:0000313" key="4">
    <source>
        <dbReference type="Proteomes" id="UP000077748"/>
    </source>
</evidence>
<dbReference type="AlphaFoldDB" id="A0A1A9KKI2"/>
<dbReference type="Pfam" id="PF21217">
    <property type="entry name" value="PaaA2"/>
    <property type="match status" value="1"/>
</dbReference>
<proteinExistence type="predicted"/>
<feature type="domain" description="Stability determinant" evidence="2">
    <location>
        <begin position="15"/>
        <end position="46"/>
    </location>
</feature>
<evidence type="ECO:0000313" key="3">
    <source>
        <dbReference type="EMBL" id="ANI17951.1"/>
    </source>
</evidence>
<dbReference type="RefSeq" id="WP_064584770.1">
    <property type="nucleotide sequence ID" value="NZ_CP015878.1"/>
</dbReference>
<protein>
    <submittedName>
        <fullName evidence="3">Stability determinant</fullName>
    </submittedName>
</protein>
<dbReference type="Gene3D" id="6.20.450.20">
    <property type="match status" value="1"/>
</dbReference>
<dbReference type="Proteomes" id="UP000077748">
    <property type="component" value="Chromosome"/>
</dbReference>
<name>A0A1A9KKI2_9PSED</name>
<organism evidence="3 4">
    <name type="scientific">Pseudomonas citronellolis</name>
    <dbReference type="NCBI Taxonomy" id="53408"/>
    <lineage>
        <taxon>Bacteria</taxon>
        <taxon>Pseudomonadati</taxon>
        <taxon>Pseudomonadota</taxon>
        <taxon>Gammaproteobacteria</taxon>
        <taxon>Pseudomonadales</taxon>
        <taxon>Pseudomonadaceae</taxon>
        <taxon>Pseudomonas</taxon>
    </lineage>
</organism>
<accession>A0A1A9KKI2</accession>
<evidence type="ECO:0000256" key="1">
    <source>
        <dbReference type="SAM" id="MobiDB-lite"/>
    </source>
</evidence>
<dbReference type="InterPro" id="IPR048851">
    <property type="entry name" value="PaaA2_dom"/>
</dbReference>
<reference evidence="3 4" key="1">
    <citation type="submission" date="2016-05" db="EMBL/GenBank/DDBJ databases">
        <title>Genome Sequence of Pseudomonas citronellolis Strain SJTE-3, an Estrogens and Persistent Organic Pollutants degradation strain.</title>
        <authorList>
            <person name="Liang R."/>
        </authorList>
    </citation>
    <scope>NUCLEOTIDE SEQUENCE [LARGE SCALE GENOMIC DNA]</scope>
    <source>
        <strain evidence="3 4">SJTE-3</strain>
    </source>
</reference>
<feature type="region of interest" description="Disordered" evidence="1">
    <location>
        <begin position="34"/>
        <end position="63"/>
    </location>
</feature>
<gene>
    <name evidence="3" type="ORF">A9C11_29895</name>
</gene>
<feature type="compositionally biased region" description="Basic and acidic residues" evidence="1">
    <location>
        <begin position="34"/>
        <end position="56"/>
    </location>
</feature>
<evidence type="ECO:0000259" key="2">
    <source>
        <dbReference type="Pfam" id="PF21217"/>
    </source>
</evidence>
<sequence>MAKLSPIVSEFETDEQAASYDRWFRARVQAALDDPRPSIPHDEAMAQVERRLEDKRKARRATR</sequence>
<dbReference type="EMBL" id="CP015878">
    <property type="protein sequence ID" value="ANI17951.1"/>
    <property type="molecule type" value="Genomic_DNA"/>
</dbReference>